<feature type="compositionally biased region" description="Basic and acidic residues" evidence="1">
    <location>
        <begin position="251"/>
        <end position="262"/>
    </location>
</feature>
<reference evidence="2 3" key="1">
    <citation type="journal article" date="2013" name="ISME J.">
        <title>A metabolic model for members of the genus Tetrasphaera involved in enhanced biological phosphorus removal.</title>
        <authorList>
            <person name="Kristiansen R."/>
            <person name="Nguyen H.T.T."/>
            <person name="Saunders A.M."/>
            <person name="Nielsen J.L."/>
            <person name="Wimmer R."/>
            <person name="Le V.Q."/>
            <person name="McIlroy S.J."/>
            <person name="Petrovski S."/>
            <person name="Seviour R.J."/>
            <person name="Calteau A."/>
            <person name="Nielsen K.L."/>
            <person name="Nielsen P.H."/>
        </authorList>
    </citation>
    <scope>NUCLEOTIDE SEQUENCE [LARGE SCALE GENOMIC DNA]</scope>
    <source>
        <strain evidence="2 3">T1-X7</strain>
    </source>
</reference>
<sequence length="262" mass="27608">MSIFRRRAREDTSEASAPEAEPAETEPTEQVEDTEQVETTAADGGTRVVEPAFDRANGPFDASEVDGPDGRIDLGALWMRGFEGMELRLEVDQEQDAVVAAVAVLGDSAVQLQAFAAPKSGGLWTEIRDEIAQSIVSQGGTSQEKHGPLGIELATNMPSAGPGGRKVYTPARFTGVDGPRWFLRAVFSGRAASDDAAAAPLLEVVRSAVVVRGDSPMAPRELLPLALPTNPEDEAEAGEAGGGADDGVLDPFERGPEITEVR</sequence>
<proteinExistence type="predicted"/>
<feature type="region of interest" description="Disordered" evidence="1">
    <location>
        <begin position="221"/>
        <end position="262"/>
    </location>
</feature>
<accession>A0A077M4D7</accession>
<feature type="region of interest" description="Disordered" evidence="1">
    <location>
        <begin position="1"/>
        <end position="67"/>
    </location>
</feature>
<dbReference type="Pfam" id="PF12502">
    <property type="entry name" value="DUF3710"/>
    <property type="match status" value="1"/>
</dbReference>
<comment type="caution">
    <text evidence="2">The sequence shown here is derived from an EMBL/GenBank/DDBJ whole genome shotgun (WGS) entry which is preliminary data.</text>
</comment>
<dbReference type="OrthoDB" id="8480367at2"/>
<evidence type="ECO:0000313" key="2">
    <source>
        <dbReference type="EMBL" id="CCH79004.1"/>
    </source>
</evidence>
<protein>
    <recommendedName>
        <fullName evidence="4">DUF3710 domain-containing protein</fullName>
    </recommendedName>
</protein>
<evidence type="ECO:0008006" key="4">
    <source>
        <dbReference type="Google" id="ProtNLM"/>
    </source>
</evidence>
<dbReference type="RefSeq" id="WP_048555658.1">
    <property type="nucleotide sequence ID" value="NZ_HF570958.1"/>
</dbReference>
<organism evidence="2 3">
    <name type="scientific">Nostocoides japonicum T1-X7</name>
    <dbReference type="NCBI Taxonomy" id="1194083"/>
    <lineage>
        <taxon>Bacteria</taxon>
        <taxon>Bacillati</taxon>
        <taxon>Actinomycetota</taxon>
        <taxon>Actinomycetes</taxon>
        <taxon>Micrococcales</taxon>
        <taxon>Intrasporangiaceae</taxon>
        <taxon>Nostocoides</taxon>
    </lineage>
</organism>
<dbReference type="STRING" id="1194083.BN12_3950004"/>
<dbReference type="InterPro" id="IPR022183">
    <property type="entry name" value="DUF3710"/>
</dbReference>
<evidence type="ECO:0000313" key="3">
    <source>
        <dbReference type="Proteomes" id="UP000035721"/>
    </source>
</evidence>
<gene>
    <name evidence="2" type="ORF">BN12_3950004</name>
</gene>
<feature type="compositionally biased region" description="Acidic residues" evidence="1">
    <location>
        <begin position="21"/>
        <end position="36"/>
    </location>
</feature>
<dbReference type="EMBL" id="CAJB01000329">
    <property type="protein sequence ID" value="CCH79004.1"/>
    <property type="molecule type" value="Genomic_DNA"/>
</dbReference>
<name>A0A077M4D7_9MICO</name>
<dbReference type="AlphaFoldDB" id="A0A077M4D7"/>
<evidence type="ECO:0000256" key="1">
    <source>
        <dbReference type="SAM" id="MobiDB-lite"/>
    </source>
</evidence>
<keyword evidence="3" id="KW-1185">Reference proteome</keyword>
<dbReference type="Proteomes" id="UP000035721">
    <property type="component" value="Unassembled WGS sequence"/>
</dbReference>